<name>A0A1G7H2H6_9RHOB</name>
<dbReference type="RefSeq" id="WP_074641282.1">
    <property type="nucleotide sequence ID" value="NZ_FNBL01000001.1"/>
</dbReference>
<gene>
    <name evidence="2" type="ORF">SAMN04488117_101834</name>
</gene>
<dbReference type="Proteomes" id="UP000182284">
    <property type="component" value="Unassembled WGS sequence"/>
</dbReference>
<feature type="domain" description="TniQ" evidence="1">
    <location>
        <begin position="9"/>
        <end position="121"/>
    </location>
</feature>
<evidence type="ECO:0000313" key="3">
    <source>
        <dbReference type="Proteomes" id="UP000182284"/>
    </source>
</evidence>
<dbReference type="EMBL" id="FNBL01000001">
    <property type="protein sequence ID" value="SDE94626.1"/>
    <property type="molecule type" value="Genomic_DNA"/>
</dbReference>
<proteinExistence type="predicted"/>
<organism evidence="2 3">
    <name type="scientific">Celeribacter baekdonensis</name>
    <dbReference type="NCBI Taxonomy" id="875171"/>
    <lineage>
        <taxon>Bacteria</taxon>
        <taxon>Pseudomonadati</taxon>
        <taxon>Pseudomonadota</taxon>
        <taxon>Alphaproteobacteria</taxon>
        <taxon>Rhodobacterales</taxon>
        <taxon>Roseobacteraceae</taxon>
        <taxon>Celeribacter</taxon>
    </lineage>
</organism>
<evidence type="ECO:0000313" key="2">
    <source>
        <dbReference type="EMBL" id="SDE94626.1"/>
    </source>
</evidence>
<reference evidence="2 3" key="1">
    <citation type="submission" date="2016-10" db="EMBL/GenBank/DDBJ databases">
        <authorList>
            <person name="de Groot N.N."/>
        </authorList>
    </citation>
    <scope>NUCLEOTIDE SEQUENCE [LARGE SCALE GENOMIC DNA]</scope>
    <source>
        <strain evidence="2 3">DSM 27375</strain>
    </source>
</reference>
<protein>
    <submittedName>
        <fullName evidence="2">TniQ protein</fullName>
    </submittedName>
</protein>
<dbReference type="OrthoDB" id="7595282at2"/>
<sequence length="133" mass="14836">MMPLPISSPSPVSRETLYSYLARLAATWRTDAPQLAYDMGASFKRLMDQDDEALEVFSSWADLSPEVMAEMLSWTGMRAGNVRMRFRGELYVSRALRNPVVRGCPMCLREDAAGTDRPAHEVMAMRGIGSLGM</sequence>
<dbReference type="AlphaFoldDB" id="A0A1G7H2H6"/>
<accession>A0A1G7H2H6</accession>
<evidence type="ECO:0000259" key="1">
    <source>
        <dbReference type="Pfam" id="PF06527"/>
    </source>
</evidence>
<dbReference type="InterPro" id="IPR009492">
    <property type="entry name" value="TniQ"/>
</dbReference>
<dbReference type="Pfam" id="PF06527">
    <property type="entry name" value="TniQ"/>
    <property type="match status" value="1"/>
</dbReference>